<dbReference type="PANTHER" id="PTHR43630">
    <property type="entry name" value="POLY-BETA-1,6-N-ACETYL-D-GLUCOSAMINE SYNTHASE"/>
    <property type="match status" value="1"/>
</dbReference>
<dbReference type="Pfam" id="PF00535">
    <property type="entry name" value="Glycos_transf_2"/>
    <property type="match status" value="1"/>
</dbReference>
<keyword evidence="4" id="KW-1133">Transmembrane helix</keyword>
<organism evidence="6 7">
    <name type="scientific">Teichococcus oryzae</name>
    <dbReference type="NCBI Taxonomy" id="1608942"/>
    <lineage>
        <taxon>Bacteria</taxon>
        <taxon>Pseudomonadati</taxon>
        <taxon>Pseudomonadota</taxon>
        <taxon>Alphaproteobacteria</taxon>
        <taxon>Acetobacterales</taxon>
        <taxon>Roseomonadaceae</taxon>
        <taxon>Roseomonas</taxon>
    </lineage>
</organism>
<proteinExistence type="inferred from homology"/>
<evidence type="ECO:0000256" key="4">
    <source>
        <dbReference type="SAM" id="Phobius"/>
    </source>
</evidence>
<dbReference type="SUPFAM" id="SSF53448">
    <property type="entry name" value="Nucleotide-diphospho-sugar transferases"/>
    <property type="match status" value="1"/>
</dbReference>
<dbReference type="OrthoDB" id="9806824at2"/>
<dbReference type="AlphaFoldDB" id="A0A5B2TBV5"/>
<keyword evidence="3 6" id="KW-0808">Transferase</keyword>
<feature type="transmembrane region" description="Helical" evidence="4">
    <location>
        <begin position="374"/>
        <end position="399"/>
    </location>
</feature>
<keyword evidence="4" id="KW-0472">Membrane</keyword>
<keyword evidence="7" id="KW-1185">Reference proteome</keyword>
<name>A0A5B2TBV5_9PROT</name>
<feature type="domain" description="Glycosyltransferase 2-like" evidence="5">
    <location>
        <begin position="110"/>
        <end position="277"/>
    </location>
</feature>
<feature type="transmembrane region" description="Helical" evidence="4">
    <location>
        <begin position="21"/>
        <end position="43"/>
    </location>
</feature>
<sequence>MAQAIAPVGEFRAKPRSYPRWIVNFLAVTTFLYGLVLSFTLPWTIQETLFSQESGLANRGPLAIAWGCALIVIGALILLRWITVQALAFYEHDRLRRNPSRDLIDAPFVSILVPAFNESETVIGALKSLVGLDYPNYEVIFVDDGSTDDTFVKAFPMAGQYANCILRVYTKPNGGKWSSLNFAYHKAKGDLLLCVDADSGLAGDALRVMVPRILEPGVVAVCGQVTIRNRHNFLTRLQAAEYLLGNGGMRMALSALGVVTVVPGPIGLYRREIMERIAQIPDTGPTATAHQGPGAVRGPLSGETFAEDFQLSLSALALGGRIVYEPRAYAYTKCPDDIATLMSQRYRWMRGTWQVYGIYLRTLRKLVKAEKKPMLLPVVMTVLYPLDIYLVPLLNFFFWGAIATSLILGEAMGFVIGWIGSVALLNIMTAMIYILEQDDDVSLAPLIPILDLYQSILVNSAWVIAGIDEARGTRMRWS</sequence>
<evidence type="ECO:0000313" key="6">
    <source>
        <dbReference type="EMBL" id="KAA2211328.1"/>
    </source>
</evidence>
<dbReference type="RefSeq" id="WP_149814272.1">
    <property type="nucleotide sequence ID" value="NZ_VUKA01000035.1"/>
</dbReference>
<dbReference type="InterPro" id="IPR001173">
    <property type="entry name" value="Glyco_trans_2-like"/>
</dbReference>
<dbReference type="Proteomes" id="UP000322110">
    <property type="component" value="Unassembled WGS sequence"/>
</dbReference>
<reference evidence="6 7" key="1">
    <citation type="journal article" date="2015" name="Int. J. Syst. Evol. Microbiol.">
        <title>Roseomonas oryzae sp. nov., isolated from paddy rhizosphere soil.</title>
        <authorList>
            <person name="Ramaprasad E.V."/>
            <person name="Sasikala Ch."/>
            <person name="Ramana Ch.V."/>
        </authorList>
    </citation>
    <scope>NUCLEOTIDE SEQUENCE [LARGE SCALE GENOMIC DNA]</scope>
    <source>
        <strain evidence="6 7">KCTC 42542</strain>
    </source>
</reference>
<dbReference type="EMBL" id="VUKA01000035">
    <property type="protein sequence ID" value="KAA2211328.1"/>
    <property type="molecule type" value="Genomic_DNA"/>
</dbReference>
<evidence type="ECO:0000256" key="1">
    <source>
        <dbReference type="ARBA" id="ARBA00006739"/>
    </source>
</evidence>
<dbReference type="Gene3D" id="3.90.550.10">
    <property type="entry name" value="Spore Coat Polysaccharide Biosynthesis Protein SpsA, Chain A"/>
    <property type="match status" value="1"/>
</dbReference>
<dbReference type="InterPro" id="IPR029044">
    <property type="entry name" value="Nucleotide-diphossugar_trans"/>
</dbReference>
<dbReference type="PANTHER" id="PTHR43630:SF1">
    <property type="entry name" value="POLY-BETA-1,6-N-ACETYL-D-GLUCOSAMINE SYNTHASE"/>
    <property type="match status" value="1"/>
</dbReference>
<dbReference type="CDD" id="cd06423">
    <property type="entry name" value="CESA_like"/>
    <property type="match status" value="1"/>
</dbReference>
<keyword evidence="2" id="KW-0328">Glycosyltransferase</keyword>
<dbReference type="GO" id="GO:0016757">
    <property type="term" value="F:glycosyltransferase activity"/>
    <property type="evidence" value="ECO:0007669"/>
    <property type="project" value="UniProtKB-KW"/>
</dbReference>
<feature type="transmembrane region" description="Helical" evidence="4">
    <location>
        <begin position="411"/>
        <end position="435"/>
    </location>
</feature>
<evidence type="ECO:0000313" key="7">
    <source>
        <dbReference type="Proteomes" id="UP000322110"/>
    </source>
</evidence>
<feature type="transmembrane region" description="Helical" evidence="4">
    <location>
        <begin position="63"/>
        <end position="90"/>
    </location>
</feature>
<comment type="caution">
    <text evidence="6">The sequence shown here is derived from an EMBL/GenBank/DDBJ whole genome shotgun (WGS) entry which is preliminary data.</text>
</comment>
<gene>
    <name evidence="6" type="ORF">F0Q34_20660</name>
</gene>
<comment type="similarity">
    <text evidence="1">Belongs to the glycosyltransferase 2 family.</text>
</comment>
<keyword evidence="4" id="KW-0812">Transmembrane</keyword>
<evidence type="ECO:0000256" key="3">
    <source>
        <dbReference type="ARBA" id="ARBA00022679"/>
    </source>
</evidence>
<accession>A0A5B2TBV5</accession>
<evidence type="ECO:0000259" key="5">
    <source>
        <dbReference type="Pfam" id="PF00535"/>
    </source>
</evidence>
<protein>
    <submittedName>
        <fullName evidence="6">Glycosyltransferase family 2 protein</fullName>
    </submittedName>
</protein>
<evidence type="ECO:0000256" key="2">
    <source>
        <dbReference type="ARBA" id="ARBA00022676"/>
    </source>
</evidence>